<feature type="transmembrane region" description="Helical" evidence="5">
    <location>
        <begin position="443"/>
        <end position="465"/>
    </location>
</feature>
<dbReference type="Proteomes" id="UP001652661">
    <property type="component" value="Chromosome 3L"/>
</dbReference>
<organism evidence="7 8">
    <name type="scientific">Drosophila kikkawai</name>
    <name type="common">Fruit fly</name>
    <dbReference type="NCBI Taxonomy" id="30033"/>
    <lineage>
        <taxon>Eukaryota</taxon>
        <taxon>Metazoa</taxon>
        <taxon>Ecdysozoa</taxon>
        <taxon>Arthropoda</taxon>
        <taxon>Hexapoda</taxon>
        <taxon>Insecta</taxon>
        <taxon>Pterygota</taxon>
        <taxon>Neoptera</taxon>
        <taxon>Endopterygota</taxon>
        <taxon>Diptera</taxon>
        <taxon>Brachycera</taxon>
        <taxon>Muscomorpha</taxon>
        <taxon>Ephydroidea</taxon>
        <taxon>Drosophilidae</taxon>
        <taxon>Drosophila</taxon>
        <taxon>Sophophora</taxon>
    </lineage>
</organism>
<protein>
    <submittedName>
        <fullName evidence="8">Solute carrier family 22 member 1 isoform X1</fullName>
    </submittedName>
</protein>
<feature type="transmembrane region" description="Helical" evidence="5">
    <location>
        <begin position="296"/>
        <end position="316"/>
    </location>
</feature>
<dbReference type="Pfam" id="PF00083">
    <property type="entry name" value="Sugar_tr"/>
    <property type="match status" value="1"/>
</dbReference>
<dbReference type="PROSITE" id="PS00216">
    <property type="entry name" value="SUGAR_TRANSPORT_1"/>
    <property type="match status" value="1"/>
</dbReference>
<feature type="domain" description="Major facilitator superfamily (MFS) profile" evidence="6">
    <location>
        <begin position="150"/>
        <end position="583"/>
    </location>
</feature>
<feature type="transmembrane region" description="Helical" evidence="5">
    <location>
        <begin position="89"/>
        <end position="110"/>
    </location>
</feature>
<dbReference type="SUPFAM" id="SSF103473">
    <property type="entry name" value="MFS general substrate transporter"/>
    <property type="match status" value="1"/>
</dbReference>
<comment type="subcellular location">
    <subcellularLocation>
        <location evidence="1">Membrane</location>
        <topology evidence="1">Multi-pass membrane protein</topology>
    </subcellularLocation>
</comment>
<dbReference type="InterPro" id="IPR020846">
    <property type="entry name" value="MFS_dom"/>
</dbReference>
<dbReference type="Gene3D" id="1.20.1250.20">
    <property type="entry name" value="MFS general substrate transporter like domains"/>
    <property type="match status" value="1"/>
</dbReference>
<dbReference type="PROSITE" id="PS50850">
    <property type="entry name" value="MFS"/>
    <property type="match status" value="1"/>
</dbReference>
<feature type="transmembrane region" description="Helical" evidence="5">
    <location>
        <begin position="236"/>
        <end position="255"/>
    </location>
</feature>
<feature type="transmembrane region" description="Helical" evidence="5">
    <location>
        <begin position="410"/>
        <end position="428"/>
    </location>
</feature>
<evidence type="ECO:0000259" key="6">
    <source>
        <dbReference type="PROSITE" id="PS50850"/>
    </source>
</evidence>
<dbReference type="PANTHER" id="PTHR24064">
    <property type="entry name" value="SOLUTE CARRIER FAMILY 22 MEMBER"/>
    <property type="match status" value="1"/>
</dbReference>
<evidence type="ECO:0000256" key="2">
    <source>
        <dbReference type="ARBA" id="ARBA00022692"/>
    </source>
</evidence>
<dbReference type="AlphaFoldDB" id="A0A6P4JK93"/>
<feature type="transmembrane region" description="Helical" evidence="5">
    <location>
        <begin position="532"/>
        <end position="551"/>
    </location>
</feature>
<evidence type="ECO:0000256" key="4">
    <source>
        <dbReference type="ARBA" id="ARBA00023136"/>
    </source>
</evidence>
<gene>
    <name evidence="8" type="primary">LOC108084389</name>
</gene>
<dbReference type="InterPro" id="IPR005828">
    <property type="entry name" value="MFS_sugar_transport-like"/>
</dbReference>
<evidence type="ECO:0000256" key="1">
    <source>
        <dbReference type="ARBA" id="ARBA00004141"/>
    </source>
</evidence>
<keyword evidence="7" id="KW-1185">Reference proteome</keyword>
<reference evidence="8" key="1">
    <citation type="submission" date="2025-08" db="UniProtKB">
        <authorList>
            <consortium name="RefSeq"/>
        </authorList>
    </citation>
    <scope>IDENTIFICATION</scope>
    <source>
        <strain evidence="8">14028-0561.14</strain>
        <tissue evidence="8">Whole fly</tissue>
    </source>
</reference>
<dbReference type="OrthoDB" id="6884957at2759"/>
<dbReference type="InterPro" id="IPR005829">
    <property type="entry name" value="Sugar_transporter_CS"/>
</dbReference>
<keyword evidence="3 5" id="KW-1133">Transmembrane helix</keyword>
<evidence type="ECO:0000256" key="3">
    <source>
        <dbReference type="ARBA" id="ARBA00022989"/>
    </source>
</evidence>
<feature type="transmembrane region" description="Helical" evidence="5">
    <location>
        <begin position="557"/>
        <end position="578"/>
    </location>
</feature>
<dbReference type="GeneID" id="108084389"/>
<dbReference type="GO" id="GO:0016020">
    <property type="term" value="C:membrane"/>
    <property type="evidence" value="ECO:0007669"/>
    <property type="project" value="UniProtKB-SubCell"/>
</dbReference>
<sequence length="672" mass="76820">MAKDERSDKDDNSVDNSRKLLFETNKVDTSIQVGSSLENARERRTNSSLYNLRRSHLSFTRGSWEASEYIDFDDLLPMLGQFGWFQKRLFLFMIPFCYITAFVYLGQIFMTLTPNDFHCFEPELELMTDKELRKQLSIPREKDGSYSQCRMYETNYSRIRYARNKTAMIDTSLPTMPCQHGYVFNTSEMPFVTATMEFGWVCKDDKYATYAQIIFFVGSIVGCLGYGYFADHCGRVAALVSSCSLAIIGSIGTALSQNFLAFAVFRFFVGASCDTCFTMVYILVLEYIGPKYRTLVANLSLLLFYSPFTMLMPWIALASRNWRTFSIMAGLPLCFAMLSYWVLPESARWLVSVGEIDKAMEILEELIQVNKKHLPPWILELFERCCLQFYKEEMHGREFTVFSIFKYRRMACYMVLMIGIWMAMSLVYDGHVRAASVLDSHNVFLFFTIACATELPGNIVVILTLDRFGRRWCSFAFTMLSGLFSLVGACIVNATHMKNLALAGRLFANMCYNVGLQWAAEMLPTVVRAQGVSFIHTMGFVAMMMSPPVVYLSQLSFSLMLIVLGVLGILAGVLALFLPETLNHELPQTLSEGNVFGKNQRMWHAPCCGPGARRSARRNYLHQGSSLRTLSRDEFRSKRMLRRTSPPLISENTSMLTTRSVDEKEIRTYDYK</sequence>
<feature type="transmembrane region" description="Helical" evidence="5">
    <location>
        <begin position="261"/>
        <end position="284"/>
    </location>
</feature>
<evidence type="ECO:0000313" key="7">
    <source>
        <dbReference type="Proteomes" id="UP001652661"/>
    </source>
</evidence>
<proteinExistence type="predicted"/>
<name>A0A6P4JK93_DROKI</name>
<keyword evidence="4 5" id="KW-0472">Membrane</keyword>
<keyword evidence="2 5" id="KW-0812">Transmembrane</keyword>
<dbReference type="InterPro" id="IPR036259">
    <property type="entry name" value="MFS_trans_sf"/>
</dbReference>
<feature type="transmembrane region" description="Helical" evidence="5">
    <location>
        <begin position="322"/>
        <end position="343"/>
    </location>
</feature>
<feature type="transmembrane region" description="Helical" evidence="5">
    <location>
        <begin position="472"/>
        <end position="494"/>
    </location>
</feature>
<evidence type="ECO:0000256" key="5">
    <source>
        <dbReference type="SAM" id="Phobius"/>
    </source>
</evidence>
<feature type="transmembrane region" description="Helical" evidence="5">
    <location>
        <begin position="207"/>
        <end position="229"/>
    </location>
</feature>
<accession>A0A6P4JK93</accession>
<dbReference type="RefSeq" id="XP_017036071.1">
    <property type="nucleotide sequence ID" value="XM_017180582.2"/>
</dbReference>
<evidence type="ECO:0000313" key="8">
    <source>
        <dbReference type="RefSeq" id="XP_017036071.1"/>
    </source>
</evidence>
<dbReference type="GO" id="GO:0022857">
    <property type="term" value="F:transmembrane transporter activity"/>
    <property type="evidence" value="ECO:0007669"/>
    <property type="project" value="InterPro"/>
</dbReference>